<proteinExistence type="predicted"/>
<dbReference type="InterPro" id="IPR041916">
    <property type="entry name" value="Anti_sigma_zinc_sf"/>
</dbReference>
<keyword evidence="14" id="KW-1185">Reference proteome</keyword>
<comment type="subcellular location">
    <subcellularLocation>
        <location evidence="2">Cell membrane</location>
    </subcellularLocation>
    <subcellularLocation>
        <location evidence="1">Membrane</location>
        <topology evidence="1">Single-pass membrane protein</topology>
    </subcellularLocation>
</comment>
<dbReference type="Gene3D" id="1.10.10.1320">
    <property type="entry name" value="Anti-sigma factor, zinc-finger domain"/>
    <property type="match status" value="1"/>
</dbReference>
<evidence type="ECO:0000259" key="11">
    <source>
        <dbReference type="Pfam" id="PF10099"/>
    </source>
</evidence>
<protein>
    <recommendedName>
        <fullName evidence="10">Regulator of SigK</fullName>
    </recommendedName>
    <alternativeName>
        <fullName evidence="9">Sigma-K anti-sigma factor RskA</fullName>
    </alternativeName>
</protein>
<evidence type="ECO:0000256" key="3">
    <source>
        <dbReference type="ARBA" id="ARBA00022475"/>
    </source>
</evidence>
<evidence type="ECO:0000256" key="7">
    <source>
        <dbReference type="ARBA" id="ARBA00023136"/>
    </source>
</evidence>
<gene>
    <name evidence="13" type="ORF">FV141_00090</name>
</gene>
<dbReference type="PANTHER" id="PTHR37461">
    <property type="entry name" value="ANTI-SIGMA-K FACTOR RSKA"/>
    <property type="match status" value="1"/>
</dbReference>
<dbReference type="Pfam" id="PF10099">
    <property type="entry name" value="RskA_C"/>
    <property type="match status" value="1"/>
</dbReference>
<dbReference type="InterPro" id="IPR027383">
    <property type="entry name" value="Znf_put"/>
</dbReference>
<dbReference type="InterPro" id="IPR018764">
    <property type="entry name" value="RskA_C"/>
</dbReference>
<evidence type="ECO:0000259" key="12">
    <source>
        <dbReference type="Pfam" id="PF13490"/>
    </source>
</evidence>
<feature type="domain" description="Anti-sigma K factor RskA C-terminal" evidence="11">
    <location>
        <begin position="100"/>
        <end position="230"/>
    </location>
</feature>
<evidence type="ECO:0000256" key="2">
    <source>
        <dbReference type="ARBA" id="ARBA00004236"/>
    </source>
</evidence>
<keyword evidence="4" id="KW-0812">Transmembrane</keyword>
<accession>A0ABX5ZCU4</accession>
<organism evidence="13 14">
    <name type="scientific">Dermacoccus abyssi</name>
    <dbReference type="NCBI Taxonomy" id="322596"/>
    <lineage>
        <taxon>Bacteria</taxon>
        <taxon>Bacillati</taxon>
        <taxon>Actinomycetota</taxon>
        <taxon>Actinomycetes</taxon>
        <taxon>Micrococcales</taxon>
        <taxon>Dermacoccaceae</taxon>
        <taxon>Dermacoccus</taxon>
    </lineage>
</organism>
<evidence type="ECO:0000256" key="5">
    <source>
        <dbReference type="ARBA" id="ARBA00022989"/>
    </source>
</evidence>
<evidence type="ECO:0000313" key="14">
    <source>
        <dbReference type="Proteomes" id="UP000323565"/>
    </source>
</evidence>
<dbReference type="EMBL" id="CP043031">
    <property type="protein sequence ID" value="QEH94523.1"/>
    <property type="molecule type" value="Genomic_DNA"/>
</dbReference>
<keyword evidence="8" id="KW-0804">Transcription</keyword>
<evidence type="ECO:0000256" key="8">
    <source>
        <dbReference type="ARBA" id="ARBA00023163"/>
    </source>
</evidence>
<sequence>MSSDEHAMLELYVLDAVDEMERRRFDKHLRACSTCRQQRDSMREVLADLSRTVAVPAPPQLREQVLAMARSTPQNGSIALVEEATDADRHPSHLLRRRGVLAAAAAIVLAAAGAGTWEATHSSPSPPSAAAILDDPKAEHARAIYRGSVVTVARRNGRAAVRFVPAPPQVPGRVYTAWSADGSGALRNAGQLPSTSGAATIMLDGDVSAARAVAFTTERAGMRPTQPSTPALFTVHLN</sequence>
<keyword evidence="7" id="KW-0472">Membrane</keyword>
<evidence type="ECO:0000256" key="1">
    <source>
        <dbReference type="ARBA" id="ARBA00004167"/>
    </source>
</evidence>
<keyword evidence="5" id="KW-1133">Transmembrane helix</keyword>
<feature type="domain" description="Putative zinc-finger" evidence="12">
    <location>
        <begin position="7"/>
        <end position="36"/>
    </location>
</feature>
<dbReference type="Pfam" id="PF13490">
    <property type="entry name" value="zf-HC2"/>
    <property type="match status" value="1"/>
</dbReference>
<keyword evidence="3" id="KW-1003">Cell membrane</keyword>
<evidence type="ECO:0000256" key="6">
    <source>
        <dbReference type="ARBA" id="ARBA00023015"/>
    </source>
</evidence>
<evidence type="ECO:0000256" key="9">
    <source>
        <dbReference type="ARBA" id="ARBA00029829"/>
    </source>
</evidence>
<evidence type="ECO:0000256" key="10">
    <source>
        <dbReference type="ARBA" id="ARBA00030803"/>
    </source>
</evidence>
<dbReference type="Proteomes" id="UP000323565">
    <property type="component" value="Chromosome"/>
</dbReference>
<dbReference type="InterPro" id="IPR051474">
    <property type="entry name" value="Anti-sigma-K/W_factor"/>
</dbReference>
<reference evidence="13 14" key="1">
    <citation type="submission" date="2019-08" db="EMBL/GenBank/DDBJ databases">
        <title>Dermacoccus abyssi strain HZAU 226, whole genome Nanopore sequencing project.</title>
        <authorList>
            <person name="Guo A."/>
            <person name="Zhang X."/>
            <person name="Ruan Y."/>
            <person name="Liu W."/>
            <person name="Chen Q."/>
            <person name="Gu L."/>
        </authorList>
    </citation>
    <scope>NUCLEOTIDE SEQUENCE [LARGE SCALE GENOMIC DNA]</scope>
    <source>
        <strain evidence="13 14">HZAU 226</strain>
    </source>
</reference>
<keyword evidence="6" id="KW-0805">Transcription regulation</keyword>
<dbReference type="PANTHER" id="PTHR37461:SF1">
    <property type="entry name" value="ANTI-SIGMA-K FACTOR RSKA"/>
    <property type="match status" value="1"/>
</dbReference>
<evidence type="ECO:0000256" key="4">
    <source>
        <dbReference type="ARBA" id="ARBA00022692"/>
    </source>
</evidence>
<evidence type="ECO:0000313" key="13">
    <source>
        <dbReference type="EMBL" id="QEH94523.1"/>
    </source>
</evidence>
<name>A0ABX5ZCU4_9MICO</name>